<dbReference type="PATRIC" id="fig|267850.7.peg.1521"/>
<dbReference type="Pfam" id="PF00534">
    <property type="entry name" value="Glycos_transf_1"/>
    <property type="match status" value="1"/>
</dbReference>
<evidence type="ECO:0000256" key="6">
    <source>
        <dbReference type="ARBA" id="ARBA00048439"/>
    </source>
</evidence>
<dbReference type="AlphaFoldDB" id="A0A063Y567"/>
<evidence type="ECO:0000256" key="5">
    <source>
        <dbReference type="ARBA" id="ARBA00044539"/>
    </source>
</evidence>
<dbReference type="PANTHER" id="PTHR13615:SF3">
    <property type="entry name" value="GLYCOSYLTRANSFERASE-LIKE DOMAIN-CONTAINING PROTEIN 1"/>
    <property type="match status" value="1"/>
</dbReference>
<evidence type="ECO:0000259" key="7">
    <source>
        <dbReference type="Pfam" id="PF00534"/>
    </source>
</evidence>
<dbReference type="OrthoDB" id="9792163at2"/>
<keyword evidence="2" id="KW-0328">Glycosyltransferase</keyword>
<dbReference type="Proteomes" id="UP000027318">
    <property type="component" value="Unassembled WGS sequence"/>
</dbReference>
<comment type="catalytic activity">
    <reaction evidence="6">
        <text>queuosine(34) in tRNA(Asp) + GDP-alpha-D-mannose = O-4''-alpha-D-mannosylqueuosine(34) in tRNA(Asp) + GDP + H(+)</text>
        <dbReference type="Rhea" id="RHEA:12885"/>
        <dbReference type="Rhea" id="RHEA-COMP:18572"/>
        <dbReference type="Rhea" id="RHEA-COMP:18581"/>
        <dbReference type="ChEBI" id="CHEBI:15378"/>
        <dbReference type="ChEBI" id="CHEBI:57527"/>
        <dbReference type="ChEBI" id="CHEBI:58189"/>
        <dbReference type="ChEBI" id="CHEBI:194431"/>
        <dbReference type="ChEBI" id="CHEBI:194442"/>
        <dbReference type="EC" id="2.4.1.110"/>
    </reaction>
    <physiologicalReaction direction="left-to-right" evidence="6">
        <dbReference type="Rhea" id="RHEA:12886"/>
    </physiologicalReaction>
</comment>
<keyword evidence="10" id="KW-1185">Reference proteome</keyword>
<dbReference type="STRING" id="267850.ADINL_1543"/>
<accession>A0A063Y567</accession>
<sequence>MHTHRPRILILSAYDAASHQRWRQQLVKALPEFDWHCLSLPPRYFSWRIRGNALSWLNEPLLQQPWDLLLATSMTDLAGLKGFHPSLARVPALLYLHENQFAFPDSGRQFNSYEPQMINLYSAVAADHLLFNSEWNRQSFVQGVAGLLKKLPDALPKNLPQTLQQKSSILPVPIEDTLFVKRARLTHTACPHLLWNHRWEYDKGPDRLLKLLDKLVSQGQDFRLSLVGEQFRQQPEAFAQIQRDHAARLLHCGYLPQVKDYHQLLQQADLVISTALHDFQGLSMLEAMASGCLALAPERLAYPEYIPPEHCYASYPEDPDTEADAALSQLTRWLQTPPEQPAPDDWRLSQLTPAYRQILQRFLA</sequence>
<dbReference type="Gene3D" id="3.40.50.2000">
    <property type="entry name" value="Glycogen Phosphorylase B"/>
    <property type="match status" value="1"/>
</dbReference>
<evidence type="ECO:0000256" key="3">
    <source>
        <dbReference type="ARBA" id="ARBA00022679"/>
    </source>
</evidence>
<dbReference type="InterPro" id="IPR022701">
    <property type="entry name" value="QTMAN_N"/>
</dbReference>
<name>A0A063Y567_9GAMM</name>
<feature type="domain" description="Glycosyl transferase family 1" evidence="7">
    <location>
        <begin position="197"/>
        <end position="334"/>
    </location>
</feature>
<feature type="domain" description="tRNA-queuosine alpha-mannosyltransferase N-terminal" evidence="8">
    <location>
        <begin position="7"/>
        <end position="174"/>
    </location>
</feature>
<comment type="similarity">
    <text evidence="1">Belongs to the glycosyltransferase group 1 family. Glycosyltransferase 4 subfamily.</text>
</comment>
<dbReference type="GO" id="GO:0016438">
    <property type="term" value="F:tRNA-queuosine(34) beta-mannosyltransferase activity"/>
    <property type="evidence" value="ECO:0007669"/>
    <property type="project" value="UniProtKB-EC"/>
</dbReference>
<dbReference type="Pfam" id="PF12038">
    <property type="entry name" value="QTMAN_N"/>
    <property type="match status" value="1"/>
</dbReference>
<dbReference type="EMBL" id="JMSZ01000021">
    <property type="protein sequence ID" value="KDE39906.1"/>
    <property type="molecule type" value="Genomic_DNA"/>
</dbReference>
<evidence type="ECO:0000256" key="4">
    <source>
        <dbReference type="ARBA" id="ARBA00044517"/>
    </source>
</evidence>
<protein>
    <recommendedName>
        <fullName evidence="5">tRNA-queuosine alpha-mannosyltransferase</fullName>
        <ecNumber evidence="4">2.4.1.110</ecNumber>
    </recommendedName>
</protein>
<evidence type="ECO:0000256" key="2">
    <source>
        <dbReference type="ARBA" id="ARBA00022676"/>
    </source>
</evidence>
<comment type="caution">
    <text evidence="9">The sequence shown here is derived from an EMBL/GenBank/DDBJ whole genome shotgun (WGS) entry which is preliminary data.</text>
</comment>
<organism evidence="9 10">
    <name type="scientific">Nitrincola lacisaponensis</name>
    <dbReference type="NCBI Taxonomy" id="267850"/>
    <lineage>
        <taxon>Bacteria</taxon>
        <taxon>Pseudomonadati</taxon>
        <taxon>Pseudomonadota</taxon>
        <taxon>Gammaproteobacteria</taxon>
        <taxon>Oceanospirillales</taxon>
        <taxon>Oceanospirillaceae</taxon>
        <taxon>Nitrincola</taxon>
    </lineage>
</organism>
<evidence type="ECO:0000259" key="8">
    <source>
        <dbReference type="Pfam" id="PF12038"/>
    </source>
</evidence>
<proteinExistence type="inferred from homology"/>
<dbReference type="PANTHER" id="PTHR13615">
    <property type="entry name" value="GLYCOSYLTRANSFERASE-LIKE 1"/>
    <property type="match status" value="1"/>
</dbReference>
<gene>
    <name evidence="9" type="ORF">ADINL_1543</name>
</gene>
<dbReference type="RefSeq" id="WP_036545981.1">
    <property type="nucleotide sequence ID" value="NZ_JMSZ01000021.1"/>
</dbReference>
<evidence type="ECO:0000256" key="1">
    <source>
        <dbReference type="ARBA" id="ARBA00009481"/>
    </source>
</evidence>
<dbReference type="InterPro" id="IPR051862">
    <property type="entry name" value="GT-like_domain_containing_1"/>
</dbReference>
<keyword evidence="3 9" id="KW-0808">Transferase</keyword>
<dbReference type="EC" id="2.4.1.110" evidence="4"/>
<evidence type="ECO:0000313" key="10">
    <source>
        <dbReference type="Proteomes" id="UP000027318"/>
    </source>
</evidence>
<dbReference type="InterPro" id="IPR001296">
    <property type="entry name" value="Glyco_trans_1"/>
</dbReference>
<reference evidence="9 10" key="1">
    <citation type="journal article" date="2005" name="Int. J. Syst. Evol. Microbiol.">
        <title>Nitrincola lacisaponensis gen. nov., sp. nov., a novel alkaliphilic bacterium isolated from an alkaline, saline lake.</title>
        <authorList>
            <person name="Dimitriu P.A."/>
            <person name="Shukla S.K."/>
            <person name="Conradt J."/>
            <person name="Marquez M.C."/>
            <person name="Ventosa A."/>
            <person name="Maglia A."/>
            <person name="Peyton B.M."/>
            <person name="Pinkart H.C."/>
            <person name="Mormile M.R."/>
        </authorList>
    </citation>
    <scope>NUCLEOTIDE SEQUENCE [LARGE SCALE GENOMIC DNA]</scope>
    <source>
        <strain evidence="9 10">4CA</strain>
    </source>
</reference>
<evidence type="ECO:0000313" key="9">
    <source>
        <dbReference type="EMBL" id="KDE39906.1"/>
    </source>
</evidence>
<dbReference type="SUPFAM" id="SSF53756">
    <property type="entry name" value="UDP-Glycosyltransferase/glycogen phosphorylase"/>
    <property type="match status" value="1"/>
</dbReference>